<dbReference type="RefSeq" id="WP_191197807.1">
    <property type="nucleotide sequence ID" value="NZ_BAAAPA010000002.1"/>
</dbReference>
<keyword evidence="1" id="KW-1133">Transmembrane helix</keyword>
<feature type="transmembrane region" description="Helical" evidence="1">
    <location>
        <begin position="26"/>
        <end position="47"/>
    </location>
</feature>
<gene>
    <name evidence="2" type="ORF">IEZ25_02575</name>
</gene>
<dbReference type="Proteomes" id="UP000649289">
    <property type="component" value="Unassembled WGS sequence"/>
</dbReference>
<dbReference type="EMBL" id="JACXYY010000001">
    <property type="protein sequence ID" value="MBD3913488.1"/>
    <property type="molecule type" value="Genomic_DNA"/>
</dbReference>
<keyword evidence="1" id="KW-0472">Membrane</keyword>
<reference evidence="2 3" key="1">
    <citation type="submission" date="2020-09" db="EMBL/GenBank/DDBJ databases">
        <title>novel species in genus Nocardioides.</title>
        <authorList>
            <person name="Zhang G."/>
        </authorList>
    </citation>
    <scope>NUCLEOTIDE SEQUENCE [LARGE SCALE GENOMIC DNA]</scope>
    <source>
        <strain evidence="2 3">19197</strain>
    </source>
</reference>
<keyword evidence="1" id="KW-0812">Transmembrane</keyword>
<sequence length="90" mass="9041">MKSGSVSASVLSAFVLAPRTTDVQGILLFVGSAVLLVVPVAVLVLVMSVMTSVHGVATTAVLLPLVGIAVLGSWTRAGPAVRTRAMAVQG</sequence>
<comment type="caution">
    <text evidence="2">The sequence shown here is derived from an EMBL/GenBank/DDBJ whole genome shotgun (WGS) entry which is preliminary data.</text>
</comment>
<name>A0ABR8MCA1_9ACTN</name>
<evidence type="ECO:0000313" key="3">
    <source>
        <dbReference type="Proteomes" id="UP000649289"/>
    </source>
</evidence>
<protein>
    <submittedName>
        <fullName evidence="2">Uncharacterized protein</fullName>
    </submittedName>
</protein>
<proteinExistence type="predicted"/>
<evidence type="ECO:0000313" key="2">
    <source>
        <dbReference type="EMBL" id="MBD3913488.1"/>
    </source>
</evidence>
<feature type="transmembrane region" description="Helical" evidence="1">
    <location>
        <begin position="53"/>
        <end position="74"/>
    </location>
</feature>
<keyword evidence="3" id="KW-1185">Reference proteome</keyword>
<evidence type="ECO:0000256" key="1">
    <source>
        <dbReference type="SAM" id="Phobius"/>
    </source>
</evidence>
<accession>A0ABR8MCA1</accession>
<organism evidence="2 3">
    <name type="scientific">Nocardioides hwasunensis</name>
    <dbReference type="NCBI Taxonomy" id="397258"/>
    <lineage>
        <taxon>Bacteria</taxon>
        <taxon>Bacillati</taxon>
        <taxon>Actinomycetota</taxon>
        <taxon>Actinomycetes</taxon>
        <taxon>Propionibacteriales</taxon>
        <taxon>Nocardioidaceae</taxon>
        <taxon>Nocardioides</taxon>
    </lineage>
</organism>